<accession>A0A6I5N8Z7</accession>
<organism evidence="7 8">
    <name type="scientific">Bifidobacterium choloepi</name>
    <dbReference type="NCBI Taxonomy" id="2614131"/>
    <lineage>
        <taxon>Bacteria</taxon>
        <taxon>Bacillati</taxon>
        <taxon>Actinomycetota</taxon>
        <taxon>Actinomycetes</taxon>
        <taxon>Bifidobacteriales</taxon>
        <taxon>Bifidobacteriaceae</taxon>
        <taxon>Bifidobacterium</taxon>
    </lineage>
</organism>
<comment type="similarity">
    <text evidence="5">Belongs to the class-I aminoacyl-tRNA synthetase family.</text>
</comment>
<name>A0A6I5N8Z7_9BIFI</name>
<dbReference type="PANTHER" id="PTHR43311:SF1">
    <property type="entry name" value="GLUTAMYL-Q TRNA(ASP) SYNTHETASE"/>
    <property type="match status" value="1"/>
</dbReference>
<evidence type="ECO:0000256" key="3">
    <source>
        <dbReference type="ARBA" id="ARBA00022840"/>
    </source>
</evidence>
<sequence length="377" mass="41132">MTGRFAPTPSGRMHLGNAYAMLGAWLVERARGGRADGDGDARGGRMLLRIEDIDEPRVMAGADRWIMDDLDWLGLDWSAEEGVSPLWQTGRQAIYEEAFDLLRQAGLVYPCFCSRADIRAASAPQEGDGFVVYPGTCRRLIDDDPSAVRERLAAGDRHSWRLRMPEGHDPSGNTANGSTGSIVTFDDMIYGPQRFDLARDVGDTVIRRSDGIFSYQLVVVVDDLLTGVDDIVRGRDLLRSTALQIHLRDLLAGLGFGGDGARETADGAPSPRHPGYAHLPLIDNAAGVRLAKRTRSLDLGYLRSRGVAAEQVVGYCAALLGLPVRGGFADDVTTPEDPRFRPVPLTAAEALDLFSWESLRGNLTDRKLPSDNPFLNE</sequence>
<keyword evidence="4 5" id="KW-0030">Aminoacyl-tRNA synthetase</keyword>
<evidence type="ECO:0000256" key="1">
    <source>
        <dbReference type="ARBA" id="ARBA00022598"/>
    </source>
</evidence>
<dbReference type="RefSeq" id="WP_163227898.1">
    <property type="nucleotide sequence ID" value="NZ_VYSG01000003.1"/>
</dbReference>
<dbReference type="InterPro" id="IPR049940">
    <property type="entry name" value="GluQ/Sye"/>
</dbReference>
<evidence type="ECO:0000256" key="2">
    <source>
        <dbReference type="ARBA" id="ARBA00022741"/>
    </source>
</evidence>
<dbReference type="GO" id="GO:0006424">
    <property type="term" value="P:glutamyl-tRNA aminoacylation"/>
    <property type="evidence" value="ECO:0007669"/>
    <property type="project" value="TreeGrafter"/>
</dbReference>
<keyword evidence="5" id="KW-0648">Protein biosynthesis</keyword>
<dbReference type="PANTHER" id="PTHR43311">
    <property type="entry name" value="GLUTAMATE--TRNA LIGASE"/>
    <property type="match status" value="1"/>
</dbReference>
<comment type="caution">
    <text evidence="7">The sequence shown here is derived from an EMBL/GenBank/DDBJ whole genome shotgun (WGS) entry which is preliminary data.</text>
</comment>
<feature type="domain" description="Glutamyl/glutaminyl-tRNA synthetase class Ib catalytic" evidence="6">
    <location>
        <begin position="3"/>
        <end position="249"/>
    </location>
</feature>
<evidence type="ECO:0000313" key="7">
    <source>
        <dbReference type="EMBL" id="NEG70291.1"/>
    </source>
</evidence>
<dbReference type="Pfam" id="PF00749">
    <property type="entry name" value="tRNA-synt_1c"/>
    <property type="match status" value="1"/>
</dbReference>
<dbReference type="InterPro" id="IPR001412">
    <property type="entry name" value="aa-tRNA-synth_I_CS"/>
</dbReference>
<dbReference type="InterPro" id="IPR020058">
    <property type="entry name" value="Glu/Gln-tRNA-synth_Ib_cat-dom"/>
</dbReference>
<reference evidence="7 8" key="1">
    <citation type="submission" date="2019-09" db="EMBL/GenBank/DDBJ databases">
        <title>Phylogenetic characterization of a novel taxon of the genus Bifidobacterium: Bifidobacterium choloepi sp. nov.</title>
        <authorList>
            <person name="Modesto M."/>
            <person name="Satti M."/>
        </authorList>
    </citation>
    <scope>NUCLEOTIDE SEQUENCE [LARGE SCALE GENOMIC DNA]</scope>
    <source>
        <strain evidence="7 8">BRDM6</strain>
    </source>
</reference>
<dbReference type="EMBL" id="VYSG01000003">
    <property type="protein sequence ID" value="NEG70291.1"/>
    <property type="molecule type" value="Genomic_DNA"/>
</dbReference>
<gene>
    <name evidence="7" type="ORF">F6S87_06740</name>
</gene>
<keyword evidence="8" id="KW-1185">Reference proteome</keyword>
<dbReference type="GO" id="GO:0005829">
    <property type="term" value="C:cytosol"/>
    <property type="evidence" value="ECO:0007669"/>
    <property type="project" value="TreeGrafter"/>
</dbReference>
<evidence type="ECO:0000313" key="8">
    <source>
        <dbReference type="Proteomes" id="UP000469292"/>
    </source>
</evidence>
<dbReference type="GO" id="GO:0004818">
    <property type="term" value="F:glutamate-tRNA ligase activity"/>
    <property type="evidence" value="ECO:0007669"/>
    <property type="project" value="TreeGrafter"/>
</dbReference>
<evidence type="ECO:0000256" key="4">
    <source>
        <dbReference type="ARBA" id="ARBA00023146"/>
    </source>
</evidence>
<evidence type="ECO:0000256" key="5">
    <source>
        <dbReference type="RuleBase" id="RU363037"/>
    </source>
</evidence>
<keyword evidence="2 5" id="KW-0547">Nucleotide-binding</keyword>
<dbReference type="InterPro" id="IPR014729">
    <property type="entry name" value="Rossmann-like_a/b/a_fold"/>
</dbReference>
<evidence type="ECO:0000259" key="6">
    <source>
        <dbReference type="Pfam" id="PF00749"/>
    </source>
</evidence>
<proteinExistence type="inferred from homology"/>
<dbReference type="AlphaFoldDB" id="A0A6I5N8Z7"/>
<protein>
    <submittedName>
        <fullName evidence="7">Glutamyl-Q tRNA(Asp) synthetase</fullName>
    </submittedName>
</protein>
<dbReference type="GO" id="GO:0005524">
    <property type="term" value="F:ATP binding"/>
    <property type="evidence" value="ECO:0007669"/>
    <property type="project" value="UniProtKB-KW"/>
</dbReference>
<keyword evidence="1 5" id="KW-0436">Ligase</keyword>
<dbReference type="Proteomes" id="UP000469292">
    <property type="component" value="Unassembled WGS sequence"/>
</dbReference>
<dbReference type="PROSITE" id="PS00178">
    <property type="entry name" value="AA_TRNA_LIGASE_I"/>
    <property type="match status" value="1"/>
</dbReference>
<dbReference type="SUPFAM" id="SSF52374">
    <property type="entry name" value="Nucleotidylyl transferase"/>
    <property type="match status" value="1"/>
</dbReference>
<keyword evidence="3 5" id="KW-0067">ATP-binding</keyword>
<dbReference type="Gene3D" id="3.40.50.620">
    <property type="entry name" value="HUPs"/>
    <property type="match status" value="1"/>
</dbReference>